<dbReference type="Pfam" id="PF05305">
    <property type="entry name" value="DUF732"/>
    <property type="match status" value="1"/>
</dbReference>
<organism evidence="3 4">
    <name type="scientific">Mycolicibacterium llatzerense</name>
    <dbReference type="NCBI Taxonomy" id="280871"/>
    <lineage>
        <taxon>Bacteria</taxon>
        <taxon>Bacillati</taxon>
        <taxon>Actinomycetota</taxon>
        <taxon>Actinomycetes</taxon>
        <taxon>Mycobacteriales</taxon>
        <taxon>Mycobacteriaceae</taxon>
        <taxon>Mycolicibacterium</taxon>
    </lineage>
</organism>
<evidence type="ECO:0000313" key="3">
    <source>
        <dbReference type="EMBL" id="KIU15885.1"/>
    </source>
</evidence>
<reference evidence="3 4" key="1">
    <citation type="submission" date="2015-01" db="EMBL/GenBank/DDBJ databases">
        <title>Genome sequence of Mycobacterium llatzerense and Mycobacterium immunogenum recovered from brain abscess.</title>
        <authorList>
            <person name="Greninger A.L."/>
            <person name="Langelier C."/>
            <person name="Cunningham G."/>
            <person name="Chiu C.Y."/>
            <person name="Miller S."/>
        </authorList>
    </citation>
    <scope>NUCLEOTIDE SEQUENCE [LARGE SCALE GENOMIC DNA]</scope>
    <source>
        <strain evidence="3 4">CLUC14</strain>
    </source>
</reference>
<feature type="signal peptide" evidence="1">
    <location>
        <begin position="1"/>
        <end position="27"/>
    </location>
</feature>
<sequence length="120" mass="13005">MSICRFRFGTTSAVAVIAMAVPSTAVAHSDATAYLLNTVVRPGYHFSGPDDALQYGYGLCDDVAAGRLYGQLIGKVKVDMQTTDEYQAGYLINQALNELCPAQIWQLRQSAAGYRPVLEP</sequence>
<dbReference type="InterPro" id="IPR007969">
    <property type="entry name" value="DUF732"/>
</dbReference>
<proteinExistence type="predicted"/>
<dbReference type="AlphaFoldDB" id="A0A0D1L4P5"/>
<accession>A0A0D1L4P5</accession>
<keyword evidence="4" id="KW-1185">Reference proteome</keyword>
<dbReference type="Proteomes" id="UP000032221">
    <property type="component" value="Unassembled WGS sequence"/>
</dbReference>
<evidence type="ECO:0000313" key="4">
    <source>
        <dbReference type="Proteomes" id="UP000032221"/>
    </source>
</evidence>
<dbReference type="EMBL" id="JXST01000022">
    <property type="protein sequence ID" value="KIU15885.1"/>
    <property type="molecule type" value="Genomic_DNA"/>
</dbReference>
<keyword evidence="1" id="KW-0732">Signal</keyword>
<dbReference type="STRING" id="280871.TL10_16455"/>
<feature type="chain" id="PRO_5002232388" evidence="1">
    <location>
        <begin position="28"/>
        <end position="120"/>
    </location>
</feature>
<name>A0A0D1L4P5_9MYCO</name>
<protein>
    <submittedName>
        <fullName evidence="3">Membrane protein</fullName>
    </submittedName>
</protein>
<evidence type="ECO:0000259" key="2">
    <source>
        <dbReference type="Pfam" id="PF05305"/>
    </source>
</evidence>
<dbReference type="PATRIC" id="fig|280871.6.peg.3415"/>
<gene>
    <name evidence="3" type="ORF">TL10_16455</name>
</gene>
<feature type="domain" description="DUF732" evidence="2">
    <location>
        <begin position="33"/>
        <end position="101"/>
    </location>
</feature>
<comment type="caution">
    <text evidence="3">The sequence shown here is derived from an EMBL/GenBank/DDBJ whole genome shotgun (WGS) entry which is preliminary data.</text>
</comment>
<dbReference type="OrthoDB" id="4729208at2"/>
<evidence type="ECO:0000256" key="1">
    <source>
        <dbReference type="SAM" id="SignalP"/>
    </source>
</evidence>